<evidence type="ECO:0000256" key="1">
    <source>
        <dbReference type="SAM" id="MobiDB-lite"/>
    </source>
</evidence>
<feature type="compositionally biased region" description="Low complexity" evidence="1">
    <location>
        <begin position="20"/>
        <end position="33"/>
    </location>
</feature>
<sequence length="45" mass="5000">MWVMNLSYYFETMFFVSSLPNSSSFSSPTSSVLKKPSLENNGIGS</sequence>
<dbReference type="EMBL" id="FR872582">
    <property type="protein sequence ID" value="CCB90106.1"/>
    <property type="molecule type" value="Genomic_DNA"/>
</dbReference>
<name>F8L466_SIMNZ</name>
<dbReference type="KEGG" id="sng:SNE_A22290"/>
<dbReference type="HOGENOM" id="CLU_3205314_0_0_0"/>
<organism evidence="2 3">
    <name type="scientific">Simkania negevensis (strain ATCC VR-1471 / DSM 27360 / Z)</name>
    <dbReference type="NCBI Taxonomy" id="331113"/>
    <lineage>
        <taxon>Bacteria</taxon>
        <taxon>Pseudomonadati</taxon>
        <taxon>Chlamydiota</taxon>
        <taxon>Chlamydiia</taxon>
        <taxon>Parachlamydiales</taxon>
        <taxon>Simkaniaceae</taxon>
        <taxon>Simkania</taxon>
    </lineage>
</organism>
<proteinExistence type="predicted"/>
<gene>
    <name evidence="2" type="ordered locus">SNE_A22290</name>
</gene>
<dbReference type="Proteomes" id="UP000000496">
    <property type="component" value="Chromosome gsn.131"/>
</dbReference>
<reference evidence="2 3" key="2">
    <citation type="journal article" date="2011" name="Mol. Biol. Evol.">
        <title>Unity in variety--the pan-genome of the Chlamydiae.</title>
        <authorList>
            <person name="Collingro A."/>
            <person name="Tischler P."/>
            <person name="Weinmaier T."/>
            <person name="Penz T."/>
            <person name="Heinz E."/>
            <person name="Brunham R.C."/>
            <person name="Read T.D."/>
            <person name="Bavoil P.M."/>
            <person name="Sachse K."/>
            <person name="Kahane S."/>
            <person name="Friedman M.G."/>
            <person name="Rattei T."/>
            <person name="Myers G.S."/>
            <person name="Horn M."/>
        </authorList>
    </citation>
    <scope>NUCLEOTIDE SEQUENCE [LARGE SCALE GENOMIC DNA]</scope>
    <source>
        <strain evidence="3">ATCC VR-1471 / Z</strain>
    </source>
</reference>
<accession>F8L466</accession>
<feature type="region of interest" description="Disordered" evidence="1">
    <location>
        <begin position="20"/>
        <end position="45"/>
    </location>
</feature>
<reference key="1">
    <citation type="journal article" date="2011" name="Mol. Biol. Evol.">
        <title>Unity in variety -- the pan-genome of the Chlamydiae.</title>
        <authorList>
            <person name="Collingro A."/>
            <person name="Tischler P."/>
            <person name="Weinmaier T."/>
            <person name="Penz T."/>
            <person name="Heinz E."/>
            <person name="Brunham R.C."/>
            <person name="Read T.D."/>
            <person name="Bavoil P.M."/>
            <person name="Sachse K."/>
            <person name="Kahane S."/>
            <person name="Friedman M.G."/>
            <person name="Rattei T."/>
            <person name="Myers G.S.A."/>
            <person name="Horn M."/>
        </authorList>
    </citation>
    <scope>NUCLEOTIDE SEQUENCE</scope>
    <source>
        <strain>Z</strain>
    </source>
</reference>
<evidence type="ECO:0000313" key="3">
    <source>
        <dbReference type="Proteomes" id="UP000000496"/>
    </source>
</evidence>
<dbReference type="STRING" id="331113.SNE_A22290"/>
<keyword evidence="3" id="KW-1185">Reference proteome</keyword>
<evidence type="ECO:0000313" key="2">
    <source>
        <dbReference type="EMBL" id="CCB90106.1"/>
    </source>
</evidence>
<dbReference type="AlphaFoldDB" id="F8L466"/>
<protein>
    <submittedName>
        <fullName evidence="2">Uncharacterized protein</fullName>
    </submittedName>
</protein>